<comment type="caution">
    <text evidence="1">The sequence shown here is derived from an EMBL/GenBank/DDBJ whole genome shotgun (WGS) entry which is preliminary data.</text>
</comment>
<dbReference type="AlphaFoldDB" id="A0A1V6C8U6"/>
<dbReference type="Proteomes" id="UP000485562">
    <property type="component" value="Unassembled WGS sequence"/>
</dbReference>
<dbReference type="Gene3D" id="3.40.50.10320">
    <property type="entry name" value="LmbE-like"/>
    <property type="match status" value="1"/>
</dbReference>
<dbReference type="EMBL" id="MWDQ01000087">
    <property type="protein sequence ID" value="OQB73299.1"/>
    <property type="molecule type" value="Genomic_DNA"/>
</dbReference>
<evidence type="ECO:0000313" key="1">
    <source>
        <dbReference type="EMBL" id="OQB73299.1"/>
    </source>
</evidence>
<dbReference type="InterPro" id="IPR024078">
    <property type="entry name" value="LmbE-like_dom_sf"/>
</dbReference>
<reference evidence="1" key="1">
    <citation type="submission" date="2017-02" db="EMBL/GenBank/DDBJ databases">
        <title>Delving into the versatile metabolic prowess of the omnipresent phylum Bacteroidetes.</title>
        <authorList>
            <person name="Nobu M.K."/>
            <person name="Mei R."/>
            <person name="Narihiro T."/>
            <person name="Kuroda K."/>
            <person name="Liu W.-T."/>
        </authorList>
    </citation>
    <scope>NUCLEOTIDE SEQUENCE</scope>
    <source>
        <strain evidence="1">ADurb.Bin131</strain>
    </source>
</reference>
<protein>
    <submittedName>
        <fullName evidence="1">GlcNAc-PI de-N-acetylase</fullName>
    </submittedName>
</protein>
<dbReference type="SUPFAM" id="SSF102588">
    <property type="entry name" value="LmbE-like"/>
    <property type="match status" value="1"/>
</dbReference>
<organism evidence="1">
    <name type="scientific">candidate division TA06 bacterium ADurb.Bin131</name>
    <dbReference type="NCBI Taxonomy" id="1852827"/>
    <lineage>
        <taxon>Bacteria</taxon>
        <taxon>Bacteria division TA06</taxon>
    </lineage>
</organism>
<sequence>MNFQYYNLHGRVKSQDISLIFPGWENEKETVVVFSPHDDDAILGAGYIILAALKNGGRVVVVIVCDGCAGYSSPEQKDTIVNIRRDETKDAYRHLGIKEQDVVRFDIPDFSAISYIGWKLSSGIEGTFKKTIPLLRKIGATRILVPNEYREHIDHLAVSWMGKFDGPQAGDDILADWGTISRIKTFLEYSVWADFSPEDMILRGWMDSFIRANRAVKATGDVEEKIFQSIRKFKSQERVIASLVDSRRHRNSDGFCLEVYLEIDPRPFLDYRPYWGFIEKIK</sequence>
<accession>A0A1V6C8U6</accession>
<dbReference type="Pfam" id="PF02585">
    <property type="entry name" value="PIG-L"/>
    <property type="match status" value="1"/>
</dbReference>
<gene>
    <name evidence="1" type="ORF">BWX89_01033</name>
</gene>
<name>A0A1V6C8U6_UNCT6</name>
<dbReference type="InterPro" id="IPR003737">
    <property type="entry name" value="GlcNAc_PI_deacetylase-related"/>
</dbReference>
<proteinExistence type="predicted"/>